<proteinExistence type="predicted"/>
<evidence type="ECO:0000313" key="1">
    <source>
        <dbReference type="EMBL" id="OJG14757.1"/>
    </source>
</evidence>
<comment type="caution">
    <text evidence="1">The sequence shown here is derived from an EMBL/GenBank/DDBJ whole genome shotgun (WGS) entry which is preliminary data.</text>
</comment>
<dbReference type="OrthoDB" id="8704087at2"/>
<protein>
    <submittedName>
        <fullName evidence="1">Uncharacterized protein</fullName>
    </submittedName>
</protein>
<evidence type="ECO:0000313" key="2">
    <source>
        <dbReference type="Proteomes" id="UP000182835"/>
    </source>
</evidence>
<dbReference type="EMBL" id="JXKG01000014">
    <property type="protein sequence ID" value="OJG14757.1"/>
    <property type="molecule type" value="Genomic_DNA"/>
</dbReference>
<sequence>MPEMVYVHIDTTSNAILARGITPADFVHGIVHYPSNLLLLDPSSNYGEFEAHTGMKIIRGNEKVDRFFDEVRKDRINEDLKWIDFSDAAMLKELTPLEISELLYFGHMKTHLHSPFFYKLQNNFVFFDLQDGLTRVYYRYLDEFYRILADKITQSALGKLNDRRSFFRKTTPVEKLDLALLKEMKALFQEGIIFCLKNSEIVNKEFHLPIYLVEESGLRQSVTLGYDKPEMLVATLIYNKAERRWHVEYEDNDLLFMPN</sequence>
<dbReference type="STRING" id="317010.RU96_GL000670"/>
<organism evidence="1 2">
    <name type="scientific">Enterococcus canintestini</name>
    <dbReference type="NCBI Taxonomy" id="317010"/>
    <lineage>
        <taxon>Bacteria</taxon>
        <taxon>Bacillati</taxon>
        <taxon>Bacillota</taxon>
        <taxon>Bacilli</taxon>
        <taxon>Lactobacillales</taxon>
        <taxon>Enterococcaceae</taxon>
        <taxon>Enterococcus</taxon>
    </lineage>
</organism>
<dbReference type="Proteomes" id="UP000182835">
    <property type="component" value="Unassembled WGS sequence"/>
</dbReference>
<name>A0A1L8R4T1_9ENTE</name>
<reference evidence="1 2" key="1">
    <citation type="submission" date="2014-12" db="EMBL/GenBank/DDBJ databases">
        <title>Draft genome sequences of 29 type strains of Enterococci.</title>
        <authorList>
            <person name="Zhong Z."/>
            <person name="Sun Z."/>
            <person name="Liu W."/>
            <person name="Zhang W."/>
            <person name="Zhang H."/>
        </authorList>
    </citation>
    <scope>NUCLEOTIDE SEQUENCE [LARGE SCALE GENOMIC DNA]</scope>
    <source>
        <strain evidence="1 2">DSM 21207</strain>
    </source>
</reference>
<accession>A0A1L8R4T1</accession>
<dbReference type="RefSeq" id="WP_071865202.1">
    <property type="nucleotide sequence ID" value="NZ_JBHLVQ010000003.1"/>
</dbReference>
<dbReference type="AlphaFoldDB" id="A0A1L8R4T1"/>
<gene>
    <name evidence="1" type="ORF">RU96_GL000670</name>
</gene>